<gene>
    <name evidence="1" type="ORF">UH38_09485</name>
</gene>
<protein>
    <submittedName>
        <fullName evidence="1">Uncharacterized protein</fullName>
    </submittedName>
</protein>
<sequence>MTNRYRLKTSKQFYKQLLTSDVAIVRPDHDDVDSILVMHPALLYRHYVIKNIDAIGYVAYQGWQNEGRGFVALTPLWEKEEPEFAVMYVSEANILKLPLLEPLIANRNRFPHWYIKLAELVRSQIYRRLNNYNPEAESIILGQVEDTSQIFPDDQLYQQIDRVEIFNFCDFETSLQTCYERFKNRACEFIL</sequence>
<keyword evidence="2" id="KW-1185">Reference proteome</keyword>
<dbReference type="AlphaFoldDB" id="A0A0D8ZTZ7"/>
<dbReference type="STRING" id="1618023.UH38_09485"/>
<proteinExistence type="predicted"/>
<organism evidence="1 2">
    <name type="scientific">Aliterella atlantica CENA595</name>
    <dbReference type="NCBI Taxonomy" id="1618023"/>
    <lineage>
        <taxon>Bacteria</taxon>
        <taxon>Bacillati</taxon>
        <taxon>Cyanobacteriota</taxon>
        <taxon>Cyanophyceae</taxon>
        <taxon>Chroococcidiopsidales</taxon>
        <taxon>Aliterellaceae</taxon>
        <taxon>Aliterella</taxon>
    </lineage>
</organism>
<dbReference type="OrthoDB" id="9822731at2"/>
<dbReference type="Proteomes" id="UP000032452">
    <property type="component" value="Unassembled WGS sequence"/>
</dbReference>
<evidence type="ECO:0000313" key="1">
    <source>
        <dbReference type="EMBL" id="KJH71944.1"/>
    </source>
</evidence>
<dbReference type="EMBL" id="JYON01000008">
    <property type="protein sequence ID" value="KJH71944.1"/>
    <property type="molecule type" value="Genomic_DNA"/>
</dbReference>
<name>A0A0D8ZTZ7_9CYAN</name>
<accession>A0A0D8ZTZ7</accession>
<comment type="caution">
    <text evidence="1">The sequence shown here is derived from an EMBL/GenBank/DDBJ whole genome shotgun (WGS) entry which is preliminary data.</text>
</comment>
<evidence type="ECO:0000313" key="2">
    <source>
        <dbReference type="Proteomes" id="UP000032452"/>
    </source>
</evidence>
<reference evidence="1 2" key="1">
    <citation type="submission" date="2015-02" db="EMBL/GenBank/DDBJ databases">
        <title>Draft genome of a novel marine cyanobacterium (Chroococcales) isolated from South Atlantic Ocean.</title>
        <authorList>
            <person name="Rigonato J."/>
            <person name="Alvarenga D.O."/>
            <person name="Branco L.H."/>
            <person name="Varani A.M."/>
            <person name="Brandini F.P."/>
            <person name="Fiore M.F."/>
        </authorList>
    </citation>
    <scope>NUCLEOTIDE SEQUENCE [LARGE SCALE GENOMIC DNA]</scope>
    <source>
        <strain evidence="1 2">CENA595</strain>
    </source>
</reference>
<dbReference type="RefSeq" id="WP_045054413.1">
    <property type="nucleotide sequence ID" value="NZ_CAWMDP010000041.1"/>
</dbReference>